<evidence type="ECO:0000313" key="2">
    <source>
        <dbReference type="EMBL" id="KAF1770236.1"/>
    </source>
</evidence>
<gene>
    <name evidence="2" type="ORF">GCK72_002054</name>
</gene>
<comment type="caution">
    <text evidence="2">The sequence shown here is derived from an EMBL/GenBank/DDBJ whole genome shotgun (WGS) entry which is preliminary data.</text>
</comment>
<accession>A0A6A5HU02</accession>
<dbReference type="RefSeq" id="XP_003114802.2">
    <property type="nucleotide sequence ID" value="XM_003114754.2"/>
</dbReference>
<organism evidence="2 3">
    <name type="scientific">Caenorhabditis remanei</name>
    <name type="common">Caenorhabditis vulgaris</name>
    <dbReference type="NCBI Taxonomy" id="31234"/>
    <lineage>
        <taxon>Eukaryota</taxon>
        <taxon>Metazoa</taxon>
        <taxon>Ecdysozoa</taxon>
        <taxon>Nematoda</taxon>
        <taxon>Chromadorea</taxon>
        <taxon>Rhabditida</taxon>
        <taxon>Rhabditina</taxon>
        <taxon>Rhabditomorpha</taxon>
        <taxon>Rhabditoidea</taxon>
        <taxon>Rhabditidae</taxon>
        <taxon>Peloderinae</taxon>
        <taxon>Caenorhabditis</taxon>
    </lineage>
</organism>
<evidence type="ECO:0000256" key="1">
    <source>
        <dbReference type="SAM" id="MobiDB-lite"/>
    </source>
</evidence>
<name>A0A6A5HU02_CAERE</name>
<dbReference type="GeneID" id="9817957"/>
<dbReference type="CTD" id="9817957"/>
<reference evidence="2 3" key="1">
    <citation type="submission" date="2019-12" db="EMBL/GenBank/DDBJ databases">
        <title>Chromosome-level assembly of the Caenorhabditis remanei genome.</title>
        <authorList>
            <person name="Teterina A.A."/>
            <person name="Willis J.H."/>
            <person name="Phillips P.C."/>
        </authorList>
    </citation>
    <scope>NUCLEOTIDE SEQUENCE [LARGE SCALE GENOMIC DNA]</scope>
    <source>
        <strain evidence="2 3">PX506</strain>
        <tissue evidence="2">Whole organism</tissue>
    </source>
</reference>
<sequence length="143" mass="16330">MDINLSNFQIPRQPIQPDDYGEIRLRSGLWIRNRSDNDGNNTPIGEEDTFERLENDIRGGMDHDEDPSEKKYHVDNNDNSGQIDRVLIPVNLLSNCQEDAEIHLEVSRIGNDSNESEDNTTQETINQDIILLGEENNLPISNQ</sequence>
<dbReference type="Proteomes" id="UP000483820">
    <property type="component" value="Chromosome I"/>
</dbReference>
<protein>
    <submittedName>
        <fullName evidence="2">Uncharacterized protein</fullName>
    </submittedName>
</protein>
<dbReference type="KEGG" id="crq:GCK72_002054"/>
<feature type="region of interest" description="Disordered" evidence="1">
    <location>
        <begin position="57"/>
        <end position="80"/>
    </location>
</feature>
<dbReference type="EMBL" id="WUAV01000001">
    <property type="protein sequence ID" value="KAF1770236.1"/>
    <property type="molecule type" value="Genomic_DNA"/>
</dbReference>
<evidence type="ECO:0000313" key="3">
    <source>
        <dbReference type="Proteomes" id="UP000483820"/>
    </source>
</evidence>
<feature type="compositionally biased region" description="Basic and acidic residues" evidence="1">
    <location>
        <begin position="57"/>
        <end position="76"/>
    </location>
</feature>
<proteinExistence type="predicted"/>
<dbReference type="AlphaFoldDB" id="A0A6A5HU02"/>